<reference evidence="3" key="1">
    <citation type="submission" date="2011-02" db="EMBL/GenBank/DDBJ databases">
        <title>Complete sequence of Spirochaeta sp. Buddy.</title>
        <authorList>
            <person name="Lucas S."/>
            <person name="Copeland A."/>
            <person name="Lapidus A."/>
            <person name="Cheng J.-F."/>
            <person name="Goodwin L."/>
            <person name="Pitluck S."/>
            <person name="Zeytun A."/>
            <person name="Detter J.C."/>
            <person name="Han C."/>
            <person name="Tapia R."/>
            <person name="Land M."/>
            <person name="Hauser L."/>
            <person name="Kyrpides N."/>
            <person name="Ivanova N."/>
            <person name="Mikhailova N."/>
            <person name="Pagani I."/>
            <person name="Ritalahti K.M."/>
            <person name="Loeffler F.E."/>
            <person name="Woyke T."/>
        </authorList>
    </citation>
    <scope>NUCLEOTIDE SEQUENCE [LARGE SCALE GENOMIC DNA]</scope>
    <source>
        <strain evidence="3">ATCC BAA-1886 / DSM 22777 / Buddy</strain>
    </source>
</reference>
<feature type="signal peptide" evidence="1">
    <location>
        <begin position="1"/>
        <end position="21"/>
    </location>
</feature>
<organism evidence="2 3">
    <name type="scientific">Sphaerochaeta globosa (strain ATCC BAA-1886 / DSM 22777 / Buddy)</name>
    <name type="common">Spirochaeta sp. (strain Buddy)</name>
    <dbReference type="NCBI Taxonomy" id="158189"/>
    <lineage>
        <taxon>Bacteria</taxon>
        <taxon>Pseudomonadati</taxon>
        <taxon>Spirochaetota</taxon>
        <taxon>Spirochaetia</taxon>
        <taxon>Spirochaetales</taxon>
        <taxon>Sphaerochaetaceae</taxon>
        <taxon>Sphaerochaeta</taxon>
    </lineage>
</organism>
<evidence type="ECO:0000313" key="3">
    <source>
        <dbReference type="Proteomes" id="UP000008466"/>
    </source>
</evidence>
<evidence type="ECO:0000256" key="1">
    <source>
        <dbReference type="SAM" id="SignalP"/>
    </source>
</evidence>
<dbReference type="KEGG" id="sbu:SpiBuddy_0685"/>
<dbReference type="RefSeq" id="WP_013606365.1">
    <property type="nucleotide sequence ID" value="NC_015152.1"/>
</dbReference>
<dbReference type="AlphaFoldDB" id="F0RUT4"/>
<evidence type="ECO:0000313" key="2">
    <source>
        <dbReference type="EMBL" id="ADY12512.1"/>
    </source>
</evidence>
<proteinExistence type="predicted"/>
<protein>
    <submittedName>
        <fullName evidence="2">Uncharacterized protein</fullName>
    </submittedName>
</protein>
<gene>
    <name evidence="2" type="ordered locus">SpiBuddy_0685</name>
</gene>
<accession>F0RUT4</accession>
<keyword evidence="1" id="KW-0732">Signal</keyword>
<feature type="chain" id="PRO_5003256369" evidence="1">
    <location>
        <begin position="22"/>
        <end position="314"/>
    </location>
</feature>
<dbReference type="EMBL" id="CP002541">
    <property type="protein sequence ID" value="ADY12512.1"/>
    <property type="molecule type" value="Genomic_DNA"/>
</dbReference>
<keyword evidence="3" id="KW-1185">Reference proteome</keyword>
<dbReference type="HOGENOM" id="CLU_885383_0_0_12"/>
<name>F0RUT4_SPHGB</name>
<sequence>MKKIIIILLVAIAAVSGPLFATDQILRAGMWAEVSDLLDIRTPSEFVYVVKPYAEYLYGRQSNDNLTGGTLLSTYAPYEIGSELSAIRPSIESWLDFRFNEKQDQLMQTGLSLYSSQTSSTGTFLSMNGYFTWYPYNKAKEVMVHQHFRDLVEGLRLGVGIDGGAFVSQLFEDADSATDLNVGISGTLESGAKLSDHLWVQGYVVLVLPTISMPSSFDTFEVSANNQFMGSLTYSSEKLRLVTGISASISADKLWTQNGFFDGSGLDFSYMALGEAGYFFTEDLFAYAGAELYGGKDSLFGSSNAYIGAQYFLL</sequence>
<dbReference type="Proteomes" id="UP000008466">
    <property type="component" value="Chromosome"/>
</dbReference>